<dbReference type="EMBL" id="QGKY02000164">
    <property type="protein sequence ID" value="KAF2594420.1"/>
    <property type="molecule type" value="Genomic_DNA"/>
</dbReference>
<organism evidence="1">
    <name type="scientific">Brassica cretica</name>
    <name type="common">Mustard</name>
    <dbReference type="NCBI Taxonomy" id="69181"/>
    <lineage>
        <taxon>Eukaryota</taxon>
        <taxon>Viridiplantae</taxon>
        <taxon>Streptophyta</taxon>
        <taxon>Embryophyta</taxon>
        <taxon>Tracheophyta</taxon>
        <taxon>Spermatophyta</taxon>
        <taxon>Magnoliopsida</taxon>
        <taxon>eudicotyledons</taxon>
        <taxon>Gunneridae</taxon>
        <taxon>Pentapetalae</taxon>
        <taxon>rosids</taxon>
        <taxon>malvids</taxon>
        <taxon>Brassicales</taxon>
        <taxon>Brassicaceae</taxon>
        <taxon>Brassiceae</taxon>
        <taxon>Brassica</taxon>
    </lineage>
</organism>
<evidence type="ECO:0000313" key="1">
    <source>
        <dbReference type="EMBL" id="KAF2594420.1"/>
    </source>
</evidence>
<gene>
    <name evidence="1" type="ORF">F2Q70_00043361</name>
</gene>
<proteinExistence type="predicted"/>
<reference evidence="1" key="1">
    <citation type="submission" date="2019-12" db="EMBL/GenBank/DDBJ databases">
        <title>Genome sequencing and annotation of Brassica cretica.</title>
        <authorList>
            <person name="Studholme D.J."/>
            <person name="Sarris P.F."/>
        </authorList>
    </citation>
    <scope>NUCLEOTIDE SEQUENCE</scope>
    <source>
        <strain evidence="1">PFS-102/07</strain>
        <tissue evidence="1">Leaf</tissue>
    </source>
</reference>
<dbReference type="AlphaFoldDB" id="A0A8S9KGL7"/>
<comment type="caution">
    <text evidence="1">The sequence shown here is derived from an EMBL/GenBank/DDBJ whole genome shotgun (WGS) entry which is preliminary data.</text>
</comment>
<sequence length="103" mass="11145">MLQAAINRVEIHVSNDTAHSASIDTLETVIDSVEIQVSNDTVHTVSNETIHPVSNDTVHPEPNDTDENKALGFINQIQGHVLGMFSGSGISWSKVMIMEHLGA</sequence>
<name>A0A8S9KGL7_BRACR</name>
<protein>
    <submittedName>
        <fullName evidence="1">Uncharacterized protein</fullName>
    </submittedName>
</protein>
<accession>A0A8S9KGL7</accession>